<dbReference type="PROSITE" id="PS50887">
    <property type="entry name" value="GGDEF"/>
    <property type="match status" value="1"/>
</dbReference>
<feature type="domain" description="PAC" evidence="1">
    <location>
        <begin position="139"/>
        <end position="191"/>
    </location>
</feature>
<dbReference type="PIRSF" id="PIRSF005925">
    <property type="entry name" value="Dos"/>
    <property type="match status" value="1"/>
</dbReference>
<dbReference type="SMART" id="SM00267">
    <property type="entry name" value="GGDEF"/>
    <property type="match status" value="1"/>
</dbReference>
<dbReference type="SMART" id="SM00052">
    <property type="entry name" value="EAL"/>
    <property type="match status" value="1"/>
</dbReference>
<name>A0A0K6I9T7_9HYPH</name>
<feature type="domain" description="EAL" evidence="2">
    <location>
        <begin position="532"/>
        <end position="786"/>
    </location>
</feature>
<dbReference type="CDD" id="cd01948">
    <property type="entry name" value="EAL"/>
    <property type="match status" value="1"/>
</dbReference>
<evidence type="ECO:0000313" key="5">
    <source>
        <dbReference type="Proteomes" id="UP000183900"/>
    </source>
</evidence>
<dbReference type="PANTHER" id="PTHR44757">
    <property type="entry name" value="DIGUANYLATE CYCLASE DGCP"/>
    <property type="match status" value="1"/>
</dbReference>
<dbReference type="Gene3D" id="3.30.450.40">
    <property type="match status" value="1"/>
</dbReference>
<protein>
    <submittedName>
        <fullName evidence="4">PAS domain S-box/diguanylate cyclase (GGDEF) domain</fullName>
    </submittedName>
</protein>
<dbReference type="InterPro" id="IPR029787">
    <property type="entry name" value="Nucleotide_cyclase"/>
</dbReference>
<dbReference type="PANTHER" id="PTHR44757:SF2">
    <property type="entry name" value="BIOFILM ARCHITECTURE MAINTENANCE PROTEIN MBAA"/>
    <property type="match status" value="1"/>
</dbReference>
<evidence type="ECO:0000259" key="2">
    <source>
        <dbReference type="PROSITE" id="PS50883"/>
    </source>
</evidence>
<evidence type="ECO:0000313" key="4">
    <source>
        <dbReference type="EMBL" id="CUA99879.1"/>
    </source>
</evidence>
<dbReference type="Pfam" id="PF08448">
    <property type="entry name" value="PAS_4"/>
    <property type="match status" value="1"/>
</dbReference>
<keyword evidence="5" id="KW-1185">Reference proteome</keyword>
<dbReference type="SUPFAM" id="SSF141868">
    <property type="entry name" value="EAL domain-like"/>
    <property type="match status" value="1"/>
</dbReference>
<reference evidence="5" key="1">
    <citation type="submission" date="2015-08" db="EMBL/GenBank/DDBJ databases">
        <authorList>
            <person name="Varghese N."/>
        </authorList>
    </citation>
    <scope>NUCLEOTIDE SEQUENCE [LARGE SCALE GENOMIC DNA]</scope>
    <source>
        <strain evidence="5">DSM 23407</strain>
    </source>
</reference>
<sequence length="789" mass="86803">MLKHGADFLRGSIMNSKWNPVISGRGNFDSTDHAEISGLLETQPEQEGSMQKSGLQVRGKFLQEHVWLRTMFDQVADYLFVKDTRCRFVLANRAIAADLGLESADSLIGKTDLELHPLPVALGFFRDERQILRTGIPLIDKEECIIQPNGARRWFASSKYPLRDGDGNIVGLFGVCRDITERRKADGLRDAQAHVLEMIASSAPLSDILECMVRLIEGQLDGAICSVLLLDEDGRHLRHGAAPSLPKAYCDAIDGIEIGPSVGSCGTAAYTCKPVTVADIQADPLWADFHPLATKFGLRCCWSTPIMSLDNRVLGTFAIYKQTPGMPGPMEDRLIADMARITAIAIERKRAEEKIRFLAHHDPLTSLPNRSQLESFIDAALARVHLPDERVAVVFVDLDNFKTVNDSLGHAAGDRLLLSIAARLSDEVQDRGKVLRLGGDEFVLILEGSIASSEELPRFLRGLREKLSLPVHLAGQSFHVTGSMGAACYPDDATEAAALVQCADTAMYMAKRAGRNTFHLYSPEEGQTSSCKLQMLEGIRRALRNNEFILHYQPQVDLMENRITGFEGLVRWENPFEGLIMPRYFVPLMEEAGLICELGHVVLGQAVEQARLWQEQGFSGFKISINIAPQQFSDPDWTQTVMGALKQAGLLPGLLELEITEGVLMQNVERAVAVMAELHALGVGLAIDDFGKGHSSLASLRRFPVSRLKIDEALVRHIDRDESDRGIAETVVTLGQKLKLRVIAEGVERESQVEALRAIGCPEAQGYFLGMPMTADEATALLEAQGPAL</sequence>
<dbReference type="EMBL" id="CYHE01000015">
    <property type="protein sequence ID" value="CUA99879.1"/>
    <property type="molecule type" value="Genomic_DNA"/>
</dbReference>
<dbReference type="Pfam" id="PF00563">
    <property type="entry name" value="EAL"/>
    <property type="match status" value="1"/>
</dbReference>
<dbReference type="InterPro" id="IPR000160">
    <property type="entry name" value="GGDEF_dom"/>
</dbReference>
<accession>A0A0K6I9T7</accession>
<dbReference type="NCBIfam" id="TIGR00229">
    <property type="entry name" value="sensory_box"/>
    <property type="match status" value="1"/>
</dbReference>
<dbReference type="InterPro" id="IPR001633">
    <property type="entry name" value="EAL_dom"/>
</dbReference>
<proteinExistence type="predicted"/>
<evidence type="ECO:0000259" key="3">
    <source>
        <dbReference type="PROSITE" id="PS50887"/>
    </source>
</evidence>
<dbReference type="InterPro" id="IPR000700">
    <property type="entry name" value="PAS-assoc_C"/>
</dbReference>
<dbReference type="InterPro" id="IPR052155">
    <property type="entry name" value="Biofilm_reg_signaling"/>
</dbReference>
<dbReference type="SMART" id="SM00065">
    <property type="entry name" value="GAF"/>
    <property type="match status" value="1"/>
</dbReference>
<dbReference type="InterPro" id="IPR035965">
    <property type="entry name" value="PAS-like_dom_sf"/>
</dbReference>
<dbReference type="NCBIfam" id="TIGR00254">
    <property type="entry name" value="GGDEF"/>
    <property type="match status" value="1"/>
</dbReference>
<dbReference type="PROSITE" id="PS50113">
    <property type="entry name" value="PAC"/>
    <property type="match status" value="1"/>
</dbReference>
<dbReference type="InterPro" id="IPR003018">
    <property type="entry name" value="GAF"/>
</dbReference>
<dbReference type="SUPFAM" id="SSF55781">
    <property type="entry name" value="GAF domain-like"/>
    <property type="match status" value="1"/>
</dbReference>
<dbReference type="InterPro" id="IPR013656">
    <property type="entry name" value="PAS_4"/>
</dbReference>
<dbReference type="InterPro" id="IPR043128">
    <property type="entry name" value="Rev_trsase/Diguanyl_cyclase"/>
</dbReference>
<dbReference type="CDD" id="cd00130">
    <property type="entry name" value="PAS"/>
    <property type="match status" value="1"/>
</dbReference>
<feature type="domain" description="GGDEF" evidence="3">
    <location>
        <begin position="389"/>
        <end position="523"/>
    </location>
</feature>
<dbReference type="CDD" id="cd01949">
    <property type="entry name" value="GGDEF"/>
    <property type="match status" value="1"/>
</dbReference>
<dbReference type="Pfam" id="PF13185">
    <property type="entry name" value="GAF_2"/>
    <property type="match status" value="1"/>
</dbReference>
<dbReference type="InterPro" id="IPR029016">
    <property type="entry name" value="GAF-like_dom_sf"/>
</dbReference>
<dbReference type="InterPro" id="IPR012226">
    <property type="entry name" value="Diguanyl_cyclase/Pdiesterase"/>
</dbReference>
<evidence type="ECO:0000259" key="1">
    <source>
        <dbReference type="PROSITE" id="PS50113"/>
    </source>
</evidence>
<dbReference type="Gene3D" id="3.30.70.270">
    <property type="match status" value="1"/>
</dbReference>
<dbReference type="InterPro" id="IPR035919">
    <property type="entry name" value="EAL_sf"/>
</dbReference>
<dbReference type="SUPFAM" id="SSF55785">
    <property type="entry name" value="PYP-like sensor domain (PAS domain)"/>
    <property type="match status" value="1"/>
</dbReference>
<dbReference type="Pfam" id="PF00990">
    <property type="entry name" value="GGDEF"/>
    <property type="match status" value="1"/>
</dbReference>
<gene>
    <name evidence="4" type="ORF">Ga0061067_11542</name>
</gene>
<dbReference type="InterPro" id="IPR000014">
    <property type="entry name" value="PAS"/>
</dbReference>
<dbReference type="AlphaFoldDB" id="A0A0K6I9T7"/>
<dbReference type="OrthoDB" id="9814202at2"/>
<dbReference type="PROSITE" id="PS50883">
    <property type="entry name" value="EAL"/>
    <property type="match status" value="1"/>
</dbReference>
<organism evidence="4 5">
    <name type="scientific">Pannonibacter indicus</name>
    <dbReference type="NCBI Taxonomy" id="466044"/>
    <lineage>
        <taxon>Bacteria</taxon>
        <taxon>Pseudomonadati</taxon>
        <taxon>Pseudomonadota</taxon>
        <taxon>Alphaproteobacteria</taxon>
        <taxon>Hyphomicrobiales</taxon>
        <taxon>Stappiaceae</taxon>
        <taxon>Pannonibacter</taxon>
    </lineage>
</organism>
<dbReference type="Proteomes" id="UP000183900">
    <property type="component" value="Unassembled WGS sequence"/>
</dbReference>
<dbReference type="InterPro" id="IPR001610">
    <property type="entry name" value="PAC"/>
</dbReference>
<dbReference type="SMART" id="SM00086">
    <property type="entry name" value="PAC"/>
    <property type="match status" value="1"/>
</dbReference>
<dbReference type="SUPFAM" id="SSF55073">
    <property type="entry name" value="Nucleotide cyclase"/>
    <property type="match status" value="1"/>
</dbReference>
<dbReference type="Gene3D" id="3.20.20.450">
    <property type="entry name" value="EAL domain"/>
    <property type="match status" value="1"/>
</dbReference>
<dbReference type="Gene3D" id="3.30.450.20">
    <property type="entry name" value="PAS domain"/>
    <property type="match status" value="1"/>
</dbReference>